<evidence type="ECO:0000313" key="3">
    <source>
        <dbReference type="EMBL" id="CAE7612137.1"/>
    </source>
</evidence>
<comment type="caution">
    <text evidence="3">The sequence shown here is derived from an EMBL/GenBank/DDBJ whole genome shotgun (WGS) entry which is preliminary data.</text>
</comment>
<feature type="compositionally biased region" description="Basic and acidic residues" evidence="1">
    <location>
        <begin position="209"/>
        <end position="230"/>
    </location>
</feature>
<sequence length="497" mass="56708">MAMRVARKESHNYYAVLGLAESASTNEIRVAYKRKALSTHPDKGGSSAEFRLVVRAFEVLFSGHARASYDAKLRQQACAMSHSQDRPGQQAKHKHSPKEKLSAKVPSPTRTATAKARGRRRKSQMLERCLRQLEGILKDCPYPTRLEQIKNMSQQLRTNLLSFMERSKQGGHDGRLPDCDGRVSVGPGPGEGDGPTLSIEDQTASPKAEAQKPDRRSSVEEPAKHLDKGRVSYKCRRRQKSLLRGIYSIAAKNQVYYESRIVHRNLCFASRVSRNLEDVVNFHTVLAMLRQRMVELEESDSGLESSDLLDRLKGSVMRAMQEVEGLSDIGLSYQVVVDARPWIGKMLYSPRMHCAEKALDVWQRAERVRLEQGWPGIRAVWSQWMQAERRSCWAVRTRSAQEAEALVRRAESVYSANRLKRQALREKREAAQKRRQTELEQRERRRAERMQARLEHLVQTKLARCVLRAEALINSLLAKERAAHRQVPRAAAKQSTR</sequence>
<reference evidence="3" key="1">
    <citation type="submission" date="2021-02" db="EMBL/GenBank/DDBJ databases">
        <authorList>
            <person name="Dougan E. K."/>
            <person name="Rhodes N."/>
            <person name="Thang M."/>
            <person name="Chan C."/>
        </authorList>
    </citation>
    <scope>NUCLEOTIDE SEQUENCE</scope>
</reference>
<dbReference type="OrthoDB" id="442087at2759"/>
<dbReference type="Gene3D" id="1.10.287.110">
    <property type="entry name" value="DnaJ domain"/>
    <property type="match status" value="1"/>
</dbReference>
<dbReference type="SUPFAM" id="SSF46565">
    <property type="entry name" value="Chaperone J-domain"/>
    <property type="match status" value="1"/>
</dbReference>
<name>A0A812V1J1_9DINO</name>
<dbReference type="PANTHER" id="PTHR44240:SF10">
    <property type="entry name" value="J DOMAIN-CONTAINING PROTEIN"/>
    <property type="match status" value="1"/>
</dbReference>
<organism evidence="3 4">
    <name type="scientific">Symbiodinium natans</name>
    <dbReference type="NCBI Taxonomy" id="878477"/>
    <lineage>
        <taxon>Eukaryota</taxon>
        <taxon>Sar</taxon>
        <taxon>Alveolata</taxon>
        <taxon>Dinophyceae</taxon>
        <taxon>Suessiales</taxon>
        <taxon>Symbiodiniaceae</taxon>
        <taxon>Symbiodinium</taxon>
    </lineage>
</organism>
<evidence type="ECO:0000313" key="4">
    <source>
        <dbReference type="Proteomes" id="UP000604046"/>
    </source>
</evidence>
<dbReference type="SMART" id="SM00271">
    <property type="entry name" value="DnaJ"/>
    <property type="match status" value="1"/>
</dbReference>
<feature type="region of interest" description="Disordered" evidence="1">
    <location>
        <begin position="167"/>
        <end position="230"/>
    </location>
</feature>
<dbReference type="Pfam" id="PF00226">
    <property type="entry name" value="DnaJ"/>
    <property type="match status" value="1"/>
</dbReference>
<proteinExistence type="predicted"/>
<evidence type="ECO:0000259" key="2">
    <source>
        <dbReference type="PROSITE" id="PS50076"/>
    </source>
</evidence>
<feature type="region of interest" description="Disordered" evidence="1">
    <location>
        <begin position="424"/>
        <end position="444"/>
    </location>
</feature>
<dbReference type="Proteomes" id="UP000604046">
    <property type="component" value="Unassembled WGS sequence"/>
</dbReference>
<evidence type="ECO:0000256" key="1">
    <source>
        <dbReference type="SAM" id="MobiDB-lite"/>
    </source>
</evidence>
<accession>A0A812V1J1</accession>
<dbReference type="AlphaFoldDB" id="A0A812V1J1"/>
<dbReference type="CDD" id="cd06257">
    <property type="entry name" value="DnaJ"/>
    <property type="match status" value="1"/>
</dbReference>
<dbReference type="InterPro" id="IPR052276">
    <property type="entry name" value="Diphthamide-biosynth_chaperone"/>
</dbReference>
<dbReference type="PANTHER" id="PTHR44240">
    <property type="entry name" value="DNAJ DOMAIN (PROKARYOTIC HEAT SHOCK PROTEIN)-RELATED"/>
    <property type="match status" value="1"/>
</dbReference>
<gene>
    <name evidence="3" type="primary">DJA6</name>
    <name evidence="3" type="ORF">SNAT2548_LOCUS34802</name>
</gene>
<dbReference type="PRINTS" id="PR00625">
    <property type="entry name" value="JDOMAIN"/>
</dbReference>
<feature type="region of interest" description="Disordered" evidence="1">
    <location>
        <begin position="78"/>
        <end position="125"/>
    </location>
</feature>
<feature type="domain" description="J" evidence="2">
    <location>
        <begin position="12"/>
        <end position="73"/>
    </location>
</feature>
<dbReference type="EMBL" id="CAJNDS010002830">
    <property type="protein sequence ID" value="CAE7612137.1"/>
    <property type="molecule type" value="Genomic_DNA"/>
</dbReference>
<dbReference type="PROSITE" id="PS50076">
    <property type="entry name" value="DNAJ_2"/>
    <property type="match status" value="1"/>
</dbReference>
<keyword evidence="4" id="KW-1185">Reference proteome</keyword>
<dbReference type="InterPro" id="IPR036869">
    <property type="entry name" value="J_dom_sf"/>
</dbReference>
<feature type="compositionally biased region" description="Basic and acidic residues" evidence="1">
    <location>
        <begin position="167"/>
        <end position="181"/>
    </location>
</feature>
<dbReference type="InterPro" id="IPR001623">
    <property type="entry name" value="DnaJ_domain"/>
</dbReference>
<protein>
    <submittedName>
        <fullName evidence="3">DJA6 protein</fullName>
    </submittedName>
</protein>